<dbReference type="AlphaFoldDB" id="A0A1R2CWM6"/>
<dbReference type="Proteomes" id="UP000187209">
    <property type="component" value="Unassembled WGS sequence"/>
</dbReference>
<keyword evidence="2" id="KW-0732">Signal</keyword>
<feature type="transmembrane region" description="Helical" evidence="1">
    <location>
        <begin position="193"/>
        <end position="216"/>
    </location>
</feature>
<protein>
    <recommendedName>
        <fullName evidence="3">GPR180/TMEM145 transmembrane domain-containing protein</fullName>
    </recommendedName>
</protein>
<dbReference type="GO" id="GO:0019236">
    <property type="term" value="P:response to pheromone"/>
    <property type="evidence" value="ECO:0007669"/>
    <property type="project" value="InterPro"/>
</dbReference>
<keyword evidence="1" id="KW-0812">Transmembrane</keyword>
<name>A0A1R2CWM6_9CILI</name>
<evidence type="ECO:0000256" key="1">
    <source>
        <dbReference type="SAM" id="Phobius"/>
    </source>
</evidence>
<feature type="signal peptide" evidence="2">
    <location>
        <begin position="1"/>
        <end position="18"/>
    </location>
</feature>
<dbReference type="PANTHER" id="PTHR23252:SF24">
    <property type="entry name" value="TRANSMEMBRANE PROTEIN 145"/>
    <property type="match status" value="1"/>
</dbReference>
<evidence type="ECO:0000313" key="5">
    <source>
        <dbReference type="Proteomes" id="UP000187209"/>
    </source>
</evidence>
<feature type="transmembrane region" description="Helical" evidence="1">
    <location>
        <begin position="228"/>
        <end position="252"/>
    </location>
</feature>
<evidence type="ECO:0000256" key="2">
    <source>
        <dbReference type="SAM" id="SignalP"/>
    </source>
</evidence>
<dbReference type="EMBL" id="MPUH01000043">
    <property type="protein sequence ID" value="OMJ93405.1"/>
    <property type="molecule type" value="Genomic_DNA"/>
</dbReference>
<proteinExistence type="predicted"/>
<dbReference type="OrthoDB" id="429400at2759"/>
<reference evidence="4 5" key="1">
    <citation type="submission" date="2016-11" db="EMBL/GenBank/DDBJ databases">
        <title>The macronuclear genome of Stentor coeruleus: a giant cell with tiny introns.</title>
        <authorList>
            <person name="Slabodnick M."/>
            <person name="Ruby J.G."/>
            <person name="Reiff S.B."/>
            <person name="Swart E.C."/>
            <person name="Gosai S."/>
            <person name="Prabakaran S."/>
            <person name="Witkowska E."/>
            <person name="Larue G.E."/>
            <person name="Fisher S."/>
            <person name="Freeman R.M."/>
            <person name="Gunawardena J."/>
            <person name="Chu W."/>
            <person name="Stover N.A."/>
            <person name="Gregory B.D."/>
            <person name="Nowacki M."/>
            <person name="Derisi J."/>
            <person name="Roy S.W."/>
            <person name="Marshall W.F."/>
            <person name="Sood P."/>
        </authorList>
    </citation>
    <scope>NUCLEOTIDE SEQUENCE [LARGE SCALE GENOMIC DNA]</scope>
    <source>
        <strain evidence="4">WM001</strain>
    </source>
</reference>
<dbReference type="GO" id="GO:0007186">
    <property type="term" value="P:G protein-coupled receptor signaling pathway"/>
    <property type="evidence" value="ECO:0007669"/>
    <property type="project" value="InterPro"/>
</dbReference>
<comment type="caution">
    <text evidence="4">The sequence shown here is derived from an EMBL/GenBank/DDBJ whole genome shotgun (WGS) entry which is preliminary data.</text>
</comment>
<dbReference type="Pfam" id="PF10192">
    <property type="entry name" value="GPR180-TMEM145_TM"/>
    <property type="match status" value="1"/>
</dbReference>
<feature type="chain" id="PRO_5012096613" description="GPR180/TMEM145 transmembrane domain-containing protein" evidence="2">
    <location>
        <begin position="19"/>
        <end position="408"/>
    </location>
</feature>
<organism evidence="4 5">
    <name type="scientific">Stentor coeruleus</name>
    <dbReference type="NCBI Taxonomy" id="5963"/>
    <lineage>
        <taxon>Eukaryota</taxon>
        <taxon>Sar</taxon>
        <taxon>Alveolata</taxon>
        <taxon>Ciliophora</taxon>
        <taxon>Postciliodesmatophora</taxon>
        <taxon>Heterotrichea</taxon>
        <taxon>Heterotrichida</taxon>
        <taxon>Stentoridae</taxon>
        <taxon>Stentor</taxon>
    </lineage>
</organism>
<keyword evidence="5" id="KW-1185">Reference proteome</keyword>
<evidence type="ECO:0000259" key="3">
    <source>
        <dbReference type="Pfam" id="PF10192"/>
    </source>
</evidence>
<feature type="transmembrane region" description="Helical" evidence="1">
    <location>
        <begin position="302"/>
        <end position="323"/>
    </location>
</feature>
<dbReference type="InterPro" id="IPR019336">
    <property type="entry name" value="GPR180/TMEM145_TM"/>
</dbReference>
<dbReference type="PANTHER" id="PTHR23252">
    <property type="entry name" value="INTIMAL THICKNESS RECEPTOR-RELATED"/>
    <property type="match status" value="1"/>
</dbReference>
<accession>A0A1R2CWM6</accession>
<feature type="transmembrane region" description="Helical" evidence="1">
    <location>
        <begin position="264"/>
        <end position="282"/>
    </location>
</feature>
<gene>
    <name evidence="4" type="ORF">SteCoe_3648</name>
</gene>
<feature type="domain" description="GPR180/TMEM145 transmembrane" evidence="3">
    <location>
        <begin position="164"/>
        <end position="382"/>
    </location>
</feature>
<dbReference type="InterPro" id="IPR047831">
    <property type="entry name" value="GPR180/TMEM145"/>
</dbReference>
<keyword evidence="1" id="KW-1133">Transmembrane helix</keyword>
<feature type="transmembrane region" description="Helical" evidence="1">
    <location>
        <begin position="364"/>
        <end position="386"/>
    </location>
</feature>
<keyword evidence="1" id="KW-0472">Membrane</keyword>
<feature type="transmembrane region" description="Helical" evidence="1">
    <location>
        <begin position="155"/>
        <end position="172"/>
    </location>
</feature>
<evidence type="ECO:0000313" key="4">
    <source>
        <dbReference type="EMBL" id="OMJ93405.1"/>
    </source>
</evidence>
<feature type="transmembrane region" description="Helical" evidence="1">
    <location>
        <begin position="335"/>
        <end position="358"/>
    </location>
</feature>
<sequence>MWIVLLILPLVQCKLVSTVLTLSTDEPWKYVSKFASYKGVSNWEMKVKFLKPADINSEEFARFKGSIYIDSKWQDALNQESCENKESVSKRHTILNVPLNGEWSETVEGTMSTKSRTHFWYFAISSCNQSERQKLRIEIQFTQPDGSQFSAEEQGLHYVFITVLIIFFFALFGNMKRLIQNFQKTDDLETNLLILNIAIGSQFIAIICEVLHIWVYAYNGKGLVVLDVFYQILECFSSIMITILLIIISTGWTLKYKDFPDADIYIPICLFVVVLNLMIVGLGRITEDSYYKNSDFEGVPGYFLVVIRILMWIWFVFTIKGLYEKANEKLVRFLNRFAFMASVYFLALPIVLFVSWIFEPYVRNIFVVISINVIQVLVFVFLTHLFSEKSTFYKMSTMSESVLPGKYQ</sequence>